<sequence>MSLLGFDDLEWTTLVRPRISVVVQSAYDMGRAAADRLFAQIGGSGAAQGRRTVVPTRFLERESVAAVRR</sequence>
<dbReference type="Proteomes" id="UP001589532">
    <property type="component" value="Unassembled WGS sequence"/>
</dbReference>
<dbReference type="Gene3D" id="3.40.50.2300">
    <property type="match status" value="1"/>
</dbReference>
<gene>
    <name evidence="5" type="ORF">ACFFSA_53690</name>
</gene>
<evidence type="ECO:0000256" key="2">
    <source>
        <dbReference type="ARBA" id="ARBA00023125"/>
    </source>
</evidence>
<evidence type="ECO:0000256" key="1">
    <source>
        <dbReference type="ARBA" id="ARBA00023015"/>
    </source>
</evidence>
<keyword evidence="3" id="KW-0804">Transcription</keyword>
<comment type="caution">
    <text evidence="5">The sequence shown here is derived from an EMBL/GenBank/DDBJ whole genome shotgun (WGS) entry which is preliminary data.</text>
</comment>
<dbReference type="RefSeq" id="WP_378521148.1">
    <property type="nucleotide sequence ID" value="NZ_BAAAXV010000012.1"/>
</dbReference>
<proteinExistence type="predicted"/>
<keyword evidence="2" id="KW-0238">DNA-binding</keyword>
<dbReference type="InterPro" id="IPR028082">
    <property type="entry name" value="Peripla_BP_I"/>
</dbReference>
<protein>
    <submittedName>
        <fullName evidence="5">Substrate-binding domain-containing protein</fullName>
    </submittedName>
</protein>
<reference evidence="5 6" key="1">
    <citation type="submission" date="2024-09" db="EMBL/GenBank/DDBJ databases">
        <authorList>
            <person name="Sun Q."/>
            <person name="Mori K."/>
        </authorList>
    </citation>
    <scope>NUCLEOTIDE SEQUENCE [LARGE SCALE GENOMIC DNA]</scope>
    <source>
        <strain evidence="5 6">JCM 3143</strain>
    </source>
</reference>
<dbReference type="EMBL" id="JBHMBW010000112">
    <property type="protein sequence ID" value="MFB9631970.1"/>
    <property type="molecule type" value="Genomic_DNA"/>
</dbReference>
<keyword evidence="1" id="KW-0805">Transcription regulation</keyword>
<dbReference type="InterPro" id="IPR046335">
    <property type="entry name" value="LacI/GalR-like_sensor"/>
</dbReference>
<evidence type="ECO:0000313" key="6">
    <source>
        <dbReference type="Proteomes" id="UP001589532"/>
    </source>
</evidence>
<dbReference type="PANTHER" id="PTHR30146">
    <property type="entry name" value="LACI-RELATED TRANSCRIPTIONAL REPRESSOR"/>
    <property type="match status" value="1"/>
</dbReference>
<organism evidence="5 6">
    <name type="scientific">Nonomuraea helvata</name>
    <dbReference type="NCBI Taxonomy" id="37484"/>
    <lineage>
        <taxon>Bacteria</taxon>
        <taxon>Bacillati</taxon>
        <taxon>Actinomycetota</taxon>
        <taxon>Actinomycetes</taxon>
        <taxon>Streptosporangiales</taxon>
        <taxon>Streptosporangiaceae</taxon>
        <taxon>Nonomuraea</taxon>
    </lineage>
</organism>
<evidence type="ECO:0000313" key="5">
    <source>
        <dbReference type="EMBL" id="MFB9631970.1"/>
    </source>
</evidence>
<name>A0ABV5SJU9_9ACTN</name>
<dbReference type="Pfam" id="PF13377">
    <property type="entry name" value="Peripla_BP_3"/>
    <property type="match status" value="1"/>
</dbReference>
<evidence type="ECO:0000256" key="3">
    <source>
        <dbReference type="ARBA" id="ARBA00023163"/>
    </source>
</evidence>
<accession>A0ABV5SJU9</accession>
<dbReference type="PANTHER" id="PTHR30146:SF109">
    <property type="entry name" value="HTH-TYPE TRANSCRIPTIONAL REGULATOR GALS"/>
    <property type="match status" value="1"/>
</dbReference>
<evidence type="ECO:0000259" key="4">
    <source>
        <dbReference type="Pfam" id="PF13377"/>
    </source>
</evidence>
<feature type="domain" description="Transcriptional regulator LacI/GalR-like sensor" evidence="4">
    <location>
        <begin position="2"/>
        <end position="64"/>
    </location>
</feature>
<keyword evidence="6" id="KW-1185">Reference proteome</keyword>
<dbReference type="SUPFAM" id="SSF53822">
    <property type="entry name" value="Periplasmic binding protein-like I"/>
    <property type="match status" value="1"/>
</dbReference>